<dbReference type="InterPro" id="IPR010378">
    <property type="entry name" value="TRAPPC13"/>
</dbReference>
<feature type="region of interest" description="Disordered" evidence="1">
    <location>
        <begin position="339"/>
        <end position="389"/>
    </location>
</feature>
<dbReference type="STRING" id="1095629.A0A0C9XDG5"/>
<dbReference type="HOGENOM" id="CLU_390303_0_0_1"/>
<dbReference type="Pfam" id="PF23647">
    <property type="entry name" value="TRAPPC13_M"/>
    <property type="match status" value="1"/>
</dbReference>
<feature type="compositionally biased region" description="Pro residues" evidence="1">
    <location>
        <begin position="355"/>
        <end position="371"/>
    </location>
</feature>
<dbReference type="InterPro" id="IPR055429">
    <property type="entry name" value="TRAPPC13_M"/>
</dbReference>
<dbReference type="Pfam" id="PF06159">
    <property type="entry name" value="TRAPPC13_N"/>
    <property type="match status" value="1"/>
</dbReference>
<dbReference type="PANTHER" id="PTHR13134">
    <property type="entry name" value="TRAFFICKING PROTEIN PARTICLE COMPLEX SUBUNIT 13"/>
    <property type="match status" value="1"/>
</dbReference>
<dbReference type="EMBL" id="KN838644">
    <property type="protein sequence ID" value="KIJ99583.1"/>
    <property type="molecule type" value="Genomic_DNA"/>
</dbReference>
<dbReference type="GO" id="GO:1990072">
    <property type="term" value="C:TRAPPIII protein complex"/>
    <property type="evidence" value="ECO:0007669"/>
    <property type="project" value="TreeGrafter"/>
</dbReference>
<organism evidence="4 5">
    <name type="scientific">Laccaria amethystina LaAM-08-1</name>
    <dbReference type="NCBI Taxonomy" id="1095629"/>
    <lineage>
        <taxon>Eukaryota</taxon>
        <taxon>Fungi</taxon>
        <taxon>Dikarya</taxon>
        <taxon>Basidiomycota</taxon>
        <taxon>Agaricomycotina</taxon>
        <taxon>Agaricomycetes</taxon>
        <taxon>Agaricomycetidae</taxon>
        <taxon>Agaricales</taxon>
        <taxon>Agaricineae</taxon>
        <taxon>Hydnangiaceae</taxon>
        <taxon>Laccaria</taxon>
    </lineage>
</organism>
<evidence type="ECO:0008006" key="6">
    <source>
        <dbReference type="Google" id="ProtNLM"/>
    </source>
</evidence>
<reference evidence="5" key="2">
    <citation type="submission" date="2015-01" db="EMBL/GenBank/DDBJ databases">
        <title>Evolutionary Origins and Diversification of the Mycorrhizal Mutualists.</title>
        <authorList>
            <consortium name="DOE Joint Genome Institute"/>
            <consortium name="Mycorrhizal Genomics Consortium"/>
            <person name="Kohler A."/>
            <person name="Kuo A."/>
            <person name="Nagy L.G."/>
            <person name="Floudas D."/>
            <person name="Copeland A."/>
            <person name="Barry K.W."/>
            <person name="Cichocki N."/>
            <person name="Veneault-Fourrey C."/>
            <person name="LaButti K."/>
            <person name="Lindquist E.A."/>
            <person name="Lipzen A."/>
            <person name="Lundell T."/>
            <person name="Morin E."/>
            <person name="Murat C."/>
            <person name="Riley R."/>
            <person name="Ohm R."/>
            <person name="Sun H."/>
            <person name="Tunlid A."/>
            <person name="Henrissat B."/>
            <person name="Grigoriev I.V."/>
            <person name="Hibbett D.S."/>
            <person name="Martin F."/>
        </authorList>
    </citation>
    <scope>NUCLEOTIDE SEQUENCE [LARGE SCALE GENOMIC DNA]</scope>
    <source>
        <strain evidence="5">LaAM-08-1</strain>
    </source>
</reference>
<name>A0A0C9XDG5_9AGAR</name>
<proteinExistence type="predicted"/>
<evidence type="ECO:0000313" key="4">
    <source>
        <dbReference type="EMBL" id="KIJ99583.1"/>
    </source>
</evidence>
<feature type="domain" description="Trafficking protein particle complex subunit 13 middle" evidence="3">
    <location>
        <begin position="192"/>
        <end position="329"/>
    </location>
</feature>
<keyword evidence="5" id="KW-1185">Reference proteome</keyword>
<feature type="domain" description="Trafficking protein particle complex subunit 13 N-terminal" evidence="2">
    <location>
        <begin position="9"/>
        <end position="188"/>
    </location>
</feature>
<gene>
    <name evidence="4" type="ORF">K443DRAFT_679844</name>
</gene>
<accession>A0A0C9XDG5</accession>
<evidence type="ECO:0000259" key="3">
    <source>
        <dbReference type="Pfam" id="PF23647"/>
    </source>
</evidence>
<dbReference type="Proteomes" id="UP000054477">
    <property type="component" value="Unassembled WGS sequence"/>
</dbReference>
<evidence type="ECO:0000256" key="1">
    <source>
        <dbReference type="SAM" id="MobiDB-lite"/>
    </source>
</evidence>
<dbReference type="OrthoDB" id="10250284at2759"/>
<protein>
    <recommendedName>
        <fullName evidence="6">Trafficking protein particle complex subunit 13</fullName>
    </recommendedName>
</protein>
<sequence length="644" mass="70136">MAVVDGPTHLLSLKVMRLSRPELASAWEPFYSSSPSFSAHSSAAILSLQGASPLSGHPKTLRDLTQAVELLTLPSSFGSIQLGETFSSCLCVNNDTQIEIEVTQMKVEMQTASTKIILSETADSGHHLAAGNTLQSVVHHEIKELGQHVLACTVTYRSPPNVRTVPGAAEDVGDPTLQTFRKFYKFAVTNPLSVKTKVHAARCPSALLSGQEREKIFLEVHIQNLTQQPMCFERMRLECADGWESEDGNLLHCEGVENPEGIFSGPLALMQPQDIRQYVYILTTKTPAAPPTAHFPGNIIPLGRLDISWTSSFGEPGRLLTSMLSRRIPLPSVQQPVSALPPYLKRSTGQAPSRPQSPQPFPSRPETPPFNRPGSPAHNRPSSTALVQPQSVAQTSAFGALPELEVHLSVCHIPRGSIISEKPFTVSFAVSILTTVPLHHRRRMRLAVQHIQPSRTALLPNLPVGAEAFSPRLPSSGFSTPSSATASFNYALAHQKILAAAARTLLTGGGEPEHPDKGAFLLPPPFFESTDEFQNSYPRNSSFVGPSVVFLPFVELFPNNQSDHAVLANQDHGTTAEATQEFELSYVPSYPGFTTFGGLRILLLDDDTSEQSAENPTDNKRTKLRRAQSLKEYPVVAEVWVSPP</sequence>
<evidence type="ECO:0000259" key="2">
    <source>
        <dbReference type="Pfam" id="PF06159"/>
    </source>
</evidence>
<dbReference type="InterPro" id="IPR055427">
    <property type="entry name" value="TRAPPC13_N"/>
</dbReference>
<reference evidence="4 5" key="1">
    <citation type="submission" date="2014-04" db="EMBL/GenBank/DDBJ databases">
        <authorList>
            <consortium name="DOE Joint Genome Institute"/>
            <person name="Kuo A."/>
            <person name="Kohler A."/>
            <person name="Nagy L.G."/>
            <person name="Floudas D."/>
            <person name="Copeland A."/>
            <person name="Barry K.W."/>
            <person name="Cichocki N."/>
            <person name="Veneault-Fourrey C."/>
            <person name="LaButti K."/>
            <person name="Lindquist E.A."/>
            <person name="Lipzen A."/>
            <person name="Lundell T."/>
            <person name="Morin E."/>
            <person name="Murat C."/>
            <person name="Sun H."/>
            <person name="Tunlid A."/>
            <person name="Henrissat B."/>
            <person name="Grigoriev I.V."/>
            <person name="Hibbett D.S."/>
            <person name="Martin F."/>
            <person name="Nordberg H.P."/>
            <person name="Cantor M.N."/>
            <person name="Hua S.X."/>
        </authorList>
    </citation>
    <scope>NUCLEOTIDE SEQUENCE [LARGE SCALE GENOMIC DNA]</scope>
    <source>
        <strain evidence="4 5">LaAM-08-1</strain>
    </source>
</reference>
<dbReference type="PANTHER" id="PTHR13134:SF3">
    <property type="entry name" value="TRAFFICKING PROTEIN PARTICLE COMPLEX SUBUNIT 13"/>
    <property type="match status" value="1"/>
</dbReference>
<evidence type="ECO:0000313" key="5">
    <source>
        <dbReference type="Proteomes" id="UP000054477"/>
    </source>
</evidence>
<feature type="compositionally biased region" description="Polar residues" evidence="1">
    <location>
        <begin position="380"/>
        <end position="389"/>
    </location>
</feature>
<dbReference type="AlphaFoldDB" id="A0A0C9XDG5"/>